<accession>F2PMZ3</accession>
<dbReference type="Proteomes" id="UP000009169">
    <property type="component" value="Unassembled WGS sequence"/>
</dbReference>
<reference evidence="4" key="1">
    <citation type="journal article" date="2012" name="MBio">
        <title>Comparative genome analysis of Trichophyton rubrum and related dermatophytes reveals candidate genes involved in infection.</title>
        <authorList>
            <person name="Martinez D.A."/>
            <person name="Oliver B.G."/>
            <person name="Graeser Y."/>
            <person name="Goldberg J.M."/>
            <person name="Li W."/>
            <person name="Martinez-Rossi N.M."/>
            <person name="Monod M."/>
            <person name="Shelest E."/>
            <person name="Barton R.C."/>
            <person name="Birch E."/>
            <person name="Brakhage A.A."/>
            <person name="Chen Z."/>
            <person name="Gurr S.J."/>
            <person name="Heiman D."/>
            <person name="Heitman J."/>
            <person name="Kosti I."/>
            <person name="Rossi A."/>
            <person name="Saif S."/>
            <person name="Samalova M."/>
            <person name="Saunders C.W."/>
            <person name="Shea T."/>
            <person name="Summerbell R.C."/>
            <person name="Xu J."/>
            <person name="Young S."/>
            <person name="Zeng Q."/>
            <person name="Birren B.W."/>
            <person name="Cuomo C.A."/>
            <person name="White T.C."/>
        </authorList>
    </citation>
    <scope>NUCLEOTIDE SEQUENCE [LARGE SCALE GENOMIC DNA]</scope>
    <source>
        <strain evidence="4">ATCC MYA-4606 / CBS 127.97</strain>
    </source>
</reference>
<evidence type="ECO:0000256" key="1">
    <source>
        <dbReference type="SAM" id="MobiDB-lite"/>
    </source>
</evidence>
<organism evidence="3 4">
    <name type="scientific">Trichophyton equinum (strain ATCC MYA-4606 / CBS 127.97)</name>
    <name type="common">Horse ringworm fungus</name>
    <dbReference type="NCBI Taxonomy" id="559882"/>
    <lineage>
        <taxon>Eukaryota</taxon>
        <taxon>Fungi</taxon>
        <taxon>Dikarya</taxon>
        <taxon>Ascomycota</taxon>
        <taxon>Pezizomycotina</taxon>
        <taxon>Eurotiomycetes</taxon>
        <taxon>Eurotiomycetidae</taxon>
        <taxon>Onygenales</taxon>
        <taxon>Arthrodermataceae</taxon>
        <taxon>Trichophyton</taxon>
    </lineage>
</organism>
<proteinExistence type="predicted"/>
<dbReference type="InterPro" id="IPR057227">
    <property type="entry name" value="DUF7905"/>
</dbReference>
<evidence type="ECO:0000259" key="2">
    <source>
        <dbReference type="Pfam" id="PF25482"/>
    </source>
</evidence>
<sequence length="780" mass="87491">MDIQDIGSGTLEDDTKQWITKSQVQEVSRNIAFSCELNRLTTFVEWCLEGGEPEDVQGEDVFYDCEQTLIPETPAGTKSARDDTNGKSAVPQLLDPAPLTTSTNTSTSGARYPKPPTYVSVNKNAWASGAAPSGSYRLPMSFGVLKERVGEYIKALGPNCGNVNDFLFDKINYDTGAFIPHPKKQSEQWLHIWGSPAQVAAAKSALMRLLNRCSDTGPSKKKKGIFAKISSYSQVKEARLDQIDKSSTVIELLRQRPSPAFEFLETLLFLWPTDEVPFDLLGPQLEALDPIRRETGCYIYIYDEQPSFIRVDGDDHDTIITAVHRLRAKWAEIMAKIHMQSKLYLVQAASSNIRNKEVAIARVAHSVGGLGQMYATPVLHEMPLASMDPDSMQDRDEDSLNTNESRLRETVEESLQGLRFLRGHVRMRVNFGTFILDDYREPKNSRARYSFDEFRTMLLNSRTRGHLVQGLKYTRGGTSLLDKCSSATHILAPLYGPATDSQKQPEPLYAVIFEFQGNSSLLRLEVEFAKSPSTNHFEVYQKRWIRPQGDDSVGDTRPLLQTAVIDFERSDWQLEIKALEFQEPSTIEQSLREFSHSVHFHPEKMPDLSGPGKQRVSFSNLAPVARIVEKSALRYRLKGTNYIFELARYDEYSRAQLTASQIILQGPSSNNMSPVPVTSWGASIFDLQWDNMLGQHANFGVGHNAEWSPSLNTFFPCFGDADPSDLRSGFNSLMPLIEQVSMLLGQKCEADSEGQVAEPQREEVDEDSSDSSTSRAHSFT</sequence>
<dbReference type="AlphaFoldDB" id="F2PMZ3"/>
<evidence type="ECO:0000313" key="3">
    <source>
        <dbReference type="EMBL" id="EGE03261.1"/>
    </source>
</evidence>
<name>F2PMZ3_TRIEC</name>
<dbReference type="Pfam" id="PF25482">
    <property type="entry name" value="DUF7905"/>
    <property type="match status" value="1"/>
</dbReference>
<dbReference type="EMBL" id="DS995726">
    <property type="protein sequence ID" value="EGE03261.1"/>
    <property type="molecule type" value="Genomic_DNA"/>
</dbReference>
<protein>
    <recommendedName>
        <fullName evidence="2">DUF7905 domain-containing protein</fullName>
    </recommendedName>
</protein>
<evidence type="ECO:0000313" key="4">
    <source>
        <dbReference type="Proteomes" id="UP000009169"/>
    </source>
</evidence>
<dbReference type="eggNOG" id="ENOG502S50B">
    <property type="taxonomic scope" value="Eukaryota"/>
</dbReference>
<dbReference type="HOGENOM" id="CLU_017927_0_0_1"/>
<dbReference type="VEuPathDB" id="FungiDB:TEQG_02295"/>
<dbReference type="OrthoDB" id="4739136at2759"/>
<feature type="region of interest" description="Disordered" evidence="1">
    <location>
        <begin position="386"/>
        <end position="408"/>
    </location>
</feature>
<feature type="domain" description="DUF7905" evidence="2">
    <location>
        <begin position="401"/>
        <end position="716"/>
    </location>
</feature>
<feature type="compositionally biased region" description="Polar residues" evidence="1">
    <location>
        <begin position="99"/>
        <end position="109"/>
    </location>
</feature>
<feature type="region of interest" description="Disordered" evidence="1">
    <location>
        <begin position="748"/>
        <end position="780"/>
    </location>
</feature>
<feature type="region of interest" description="Disordered" evidence="1">
    <location>
        <begin position="72"/>
        <end position="114"/>
    </location>
</feature>
<gene>
    <name evidence="3" type="ORF">TEQG_02295</name>
</gene>
<keyword evidence="4" id="KW-1185">Reference proteome</keyword>